<comment type="caution">
    <text evidence="2">The sequence shown here is derived from an EMBL/GenBank/DDBJ whole genome shotgun (WGS) entry which is preliminary data.</text>
</comment>
<dbReference type="EMBL" id="JAVRJZ010000018">
    <property type="protein sequence ID" value="KAK2708134.1"/>
    <property type="molecule type" value="Genomic_DNA"/>
</dbReference>
<name>A0AA88KZP4_ARTSF</name>
<proteinExistence type="predicted"/>
<evidence type="ECO:0000256" key="1">
    <source>
        <dbReference type="SAM" id="Coils"/>
    </source>
</evidence>
<keyword evidence="1" id="KW-0175">Coiled coil</keyword>
<protein>
    <submittedName>
        <fullName evidence="2">Uncharacterized protein</fullName>
    </submittedName>
</protein>
<gene>
    <name evidence="2" type="ORF">QYM36_013898</name>
</gene>
<evidence type="ECO:0000313" key="2">
    <source>
        <dbReference type="EMBL" id="KAK2708134.1"/>
    </source>
</evidence>
<sequence length="219" mass="25817">MSLKEQNKGNVRTRSQTQVEQHLAKCKAEEMNEELLIAIFRASMKVSMEAIQAELERYRETRRRKMQLQLESLSEAIQAEKSEEVRLEDARCNCSWNHCHRCLPLWFKQYRQISPLFRMRKLQLRKLRSRLSSLRMAWISMHTSKPSSEMPLKKKLESCYMGSYNPGFSEGKAAEAAAIVPTADISDYEHVKESILRRFRVTSESYRQLFRTKQKKAHL</sequence>
<dbReference type="Proteomes" id="UP001187531">
    <property type="component" value="Unassembled WGS sequence"/>
</dbReference>
<feature type="coiled-coil region" evidence="1">
    <location>
        <begin position="41"/>
        <end position="90"/>
    </location>
</feature>
<accession>A0AA88KZP4</accession>
<organism evidence="2 3">
    <name type="scientific">Artemia franciscana</name>
    <name type="common">Brine shrimp</name>
    <name type="synonym">Artemia sanfranciscana</name>
    <dbReference type="NCBI Taxonomy" id="6661"/>
    <lineage>
        <taxon>Eukaryota</taxon>
        <taxon>Metazoa</taxon>
        <taxon>Ecdysozoa</taxon>
        <taxon>Arthropoda</taxon>
        <taxon>Crustacea</taxon>
        <taxon>Branchiopoda</taxon>
        <taxon>Anostraca</taxon>
        <taxon>Artemiidae</taxon>
        <taxon>Artemia</taxon>
    </lineage>
</organism>
<reference evidence="2" key="1">
    <citation type="submission" date="2023-07" db="EMBL/GenBank/DDBJ databases">
        <title>Chromosome-level genome assembly of Artemia franciscana.</title>
        <authorList>
            <person name="Jo E."/>
        </authorList>
    </citation>
    <scope>NUCLEOTIDE SEQUENCE</scope>
    <source>
        <tissue evidence="2">Whole body</tissue>
    </source>
</reference>
<dbReference type="AlphaFoldDB" id="A0AA88KZP4"/>
<evidence type="ECO:0000313" key="3">
    <source>
        <dbReference type="Proteomes" id="UP001187531"/>
    </source>
</evidence>
<keyword evidence="3" id="KW-1185">Reference proteome</keyword>